<evidence type="ECO:0000259" key="1">
    <source>
        <dbReference type="PROSITE" id="PS51459"/>
    </source>
</evidence>
<gene>
    <name evidence="2" type="ORF">DWV77_00540</name>
</gene>
<dbReference type="PROSITE" id="PS51459">
    <property type="entry name" value="FIDO"/>
    <property type="match status" value="1"/>
</dbReference>
<reference evidence="2 3" key="1">
    <citation type="submission" date="2018-08" db="EMBL/GenBank/DDBJ databases">
        <title>A genome reference for cultivated species of the human gut microbiota.</title>
        <authorList>
            <person name="Zou Y."/>
            <person name="Xue W."/>
            <person name="Luo G."/>
        </authorList>
    </citation>
    <scope>NUCLEOTIDE SEQUENCE [LARGE SCALE GENOMIC DNA]</scope>
    <source>
        <strain evidence="2 3">AF12-7</strain>
    </source>
</reference>
<dbReference type="InterPro" id="IPR003812">
    <property type="entry name" value="Fido"/>
</dbReference>
<name>A0A413BBV0_BACSE</name>
<dbReference type="EMBL" id="QSAF01000001">
    <property type="protein sequence ID" value="RGW36548.1"/>
    <property type="molecule type" value="Genomic_DNA"/>
</dbReference>
<protein>
    <submittedName>
        <fullName evidence="2">Death-on-curing protein</fullName>
    </submittedName>
</protein>
<accession>A0A413BBV0</accession>
<comment type="caution">
    <text evidence="2">The sequence shown here is derived from an EMBL/GenBank/DDBJ whole genome shotgun (WGS) entry which is preliminary data.</text>
</comment>
<evidence type="ECO:0000313" key="2">
    <source>
        <dbReference type="EMBL" id="RGW36548.1"/>
    </source>
</evidence>
<feature type="domain" description="Fido" evidence="1">
    <location>
        <begin position="7"/>
        <end position="127"/>
    </location>
</feature>
<dbReference type="InterPro" id="IPR053737">
    <property type="entry name" value="Type_II_TA_Toxin"/>
</dbReference>
<dbReference type="Proteomes" id="UP000285150">
    <property type="component" value="Unassembled WGS sequence"/>
</dbReference>
<sequence>MDEIIYLSFDDILMYYCDTIKQSGGGMSGIRERSGIEMVLDLVQNDLYYPSFEEKLTYLVYAFCTGHYFADGNKRISLVIGAHFLIKNRYGWAGFHFLPHMEAYIWHVAAGNIGKELLGKIIRFVINGQELDEETKIEVIHAMEKSPLFSEPYSEVE</sequence>
<organism evidence="2 3">
    <name type="scientific">Bacteroides stercoris</name>
    <dbReference type="NCBI Taxonomy" id="46506"/>
    <lineage>
        <taxon>Bacteria</taxon>
        <taxon>Pseudomonadati</taxon>
        <taxon>Bacteroidota</taxon>
        <taxon>Bacteroidia</taxon>
        <taxon>Bacteroidales</taxon>
        <taxon>Bacteroidaceae</taxon>
        <taxon>Bacteroides</taxon>
    </lineage>
</organism>
<evidence type="ECO:0000313" key="3">
    <source>
        <dbReference type="Proteomes" id="UP000285150"/>
    </source>
</evidence>
<dbReference type="AlphaFoldDB" id="A0A413BBV0"/>
<proteinExistence type="predicted"/>
<dbReference type="Pfam" id="PF02661">
    <property type="entry name" value="Fic"/>
    <property type="match status" value="1"/>
</dbReference>
<dbReference type="Gene3D" id="1.20.120.1870">
    <property type="entry name" value="Fic/DOC protein, Fido domain"/>
    <property type="match status" value="1"/>
</dbReference>
<dbReference type="InterPro" id="IPR036597">
    <property type="entry name" value="Fido-like_dom_sf"/>
</dbReference>
<dbReference type="RefSeq" id="WP_117856785.1">
    <property type="nucleotide sequence ID" value="NZ_JAQCSR010000003.1"/>
</dbReference>
<dbReference type="SUPFAM" id="SSF140931">
    <property type="entry name" value="Fic-like"/>
    <property type="match status" value="1"/>
</dbReference>